<reference evidence="1 2" key="1">
    <citation type="submission" date="2018-08" db="EMBL/GenBank/DDBJ databases">
        <title>Genomic Encyclopedia of Archaeal and Bacterial Type Strains, Phase II (KMG-II): from individual species to whole genera.</title>
        <authorList>
            <person name="Goeker M."/>
        </authorList>
    </citation>
    <scope>NUCLEOTIDE SEQUENCE [LARGE SCALE GENOMIC DNA]</scope>
    <source>
        <strain evidence="1 2">DSM 45791</strain>
    </source>
</reference>
<sequence>MMDPNTMTARDDDRLARVLAAVRALARAEDMPVAVRHVCQACATMVRAGGVGLYLIGDLGSGEPIYATDVVSERIMDTQVTVGEGPGVQALDGLSPILAPELTDIPSQRRWPLFTPAAVEAGAAAVFAFPLVQHAISVGVLEIHRVVEGRLSRDEISDALLFAEVAVSLLADLVEADPDDAEEFACGVGARWGEIHRAIGVVSIQLESGLTEAFLRLRARAFASDRPLSEIAEDVLTQRLRFTP</sequence>
<dbReference type="AlphaFoldDB" id="A0A3E0H4T1"/>
<organism evidence="1 2">
    <name type="scientific">Kutzneria buriramensis</name>
    <dbReference type="NCBI Taxonomy" id="1045776"/>
    <lineage>
        <taxon>Bacteria</taxon>
        <taxon>Bacillati</taxon>
        <taxon>Actinomycetota</taxon>
        <taxon>Actinomycetes</taxon>
        <taxon>Pseudonocardiales</taxon>
        <taxon>Pseudonocardiaceae</taxon>
        <taxon>Kutzneria</taxon>
    </lineage>
</organism>
<dbReference type="Gene3D" id="3.30.450.40">
    <property type="match status" value="1"/>
</dbReference>
<proteinExistence type="predicted"/>
<accession>A0A3E0H4T1</accession>
<name>A0A3E0H4T1_9PSEU</name>
<protein>
    <recommendedName>
        <fullName evidence="3">ANTAR domain-containing protein</fullName>
    </recommendedName>
</protein>
<comment type="caution">
    <text evidence="1">The sequence shown here is derived from an EMBL/GenBank/DDBJ whole genome shotgun (WGS) entry which is preliminary data.</text>
</comment>
<dbReference type="EMBL" id="QUNO01000014">
    <property type="protein sequence ID" value="REH38056.1"/>
    <property type="molecule type" value="Genomic_DNA"/>
</dbReference>
<gene>
    <name evidence="1" type="ORF">BCF44_11481</name>
</gene>
<keyword evidence="2" id="KW-1185">Reference proteome</keyword>
<evidence type="ECO:0000313" key="2">
    <source>
        <dbReference type="Proteomes" id="UP000256269"/>
    </source>
</evidence>
<dbReference type="Proteomes" id="UP000256269">
    <property type="component" value="Unassembled WGS sequence"/>
</dbReference>
<dbReference type="InterPro" id="IPR029016">
    <property type="entry name" value="GAF-like_dom_sf"/>
</dbReference>
<evidence type="ECO:0008006" key="3">
    <source>
        <dbReference type="Google" id="ProtNLM"/>
    </source>
</evidence>
<dbReference type="SUPFAM" id="SSF55781">
    <property type="entry name" value="GAF domain-like"/>
    <property type="match status" value="1"/>
</dbReference>
<evidence type="ECO:0000313" key="1">
    <source>
        <dbReference type="EMBL" id="REH38056.1"/>
    </source>
</evidence>